<dbReference type="Proteomes" id="UP000834106">
    <property type="component" value="Chromosome 6"/>
</dbReference>
<comment type="similarity">
    <text evidence="1">Belongs to the GASA family.</text>
</comment>
<evidence type="ECO:0000313" key="3">
    <source>
        <dbReference type="EMBL" id="CAI9764074.1"/>
    </source>
</evidence>
<name>A0AAD1Z7A8_9LAMI</name>
<dbReference type="PANTHER" id="PTHR23201:SF20">
    <property type="entry name" value="GIBBERELLIN-REGULATED PROTEIN 9-LIKE"/>
    <property type="match status" value="1"/>
</dbReference>
<gene>
    <name evidence="3" type="ORF">FPE_LOCUS11504</name>
</gene>
<evidence type="ECO:0000313" key="4">
    <source>
        <dbReference type="Proteomes" id="UP000834106"/>
    </source>
</evidence>
<evidence type="ECO:0000256" key="1">
    <source>
        <dbReference type="ARBA" id="ARBA00010582"/>
    </source>
</evidence>
<keyword evidence="4" id="KW-1185">Reference proteome</keyword>
<dbReference type="InterPro" id="IPR003854">
    <property type="entry name" value="GASA"/>
</dbReference>
<evidence type="ECO:0000256" key="2">
    <source>
        <dbReference type="SAM" id="SignalP"/>
    </source>
</evidence>
<keyword evidence="2" id="KW-0732">Signal</keyword>
<sequence length="110" mass="12172">MKFSSFFLIAILLLQGFAEALTFDAAESPTLVDEPGNLGGLLKKSRHPKINCSHECTRRCSKSSRKNVCHRACKTCCERCHCVPPGTYGNKNVCPCYANQRTHGNKPKCP</sequence>
<dbReference type="EMBL" id="OU503041">
    <property type="protein sequence ID" value="CAI9764074.1"/>
    <property type="molecule type" value="Genomic_DNA"/>
</dbReference>
<dbReference type="PANTHER" id="PTHR23201">
    <property type="entry name" value="EXTENSIN, PROLINE-RICH PROTEIN"/>
    <property type="match status" value="1"/>
</dbReference>
<organism evidence="3 4">
    <name type="scientific">Fraxinus pennsylvanica</name>
    <dbReference type="NCBI Taxonomy" id="56036"/>
    <lineage>
        <taxon>Eukaryota</taxon>
        <taxon>Viridiplantae</taxon>
        <taxon>Streptophyta</taxon>
        <taxon>Embryophyta</taxon>
        <taxon>Tracheophyta</taxon>
        <taxon>Spermatophyta</taxon>
        <taxon>Magnoliopsida</taxon>
        <taxon>eudicotyledons</taxon>
        <taxon>Gunneridae</taxon>
        <taxon>Pentapetalae</taxon>
        <taxon>asterids</taxon>
        <taxon>lamiids</taxon>
        <taxon>Lamiales</taxon>
        <taxon>Oleaceae</taxon>
        <taxon>Oleeae</taxon>
        <taxon>Fraxinus</taxon>
    </lineage>
</organism>
<reference evidence="3" key="1">
    <citation type="submission" date="2023-05" db="EMBL/GenBank/DDBJ databases">
        <authorList>
            <person name="Huff M."/>
        </authorList>
    </citation>
    <scope>NUCLEOTIDE SEQUENCE</scope>
</reference>
<protein>
    <submittedName>
        <fullName evidence="3">Uncharacterized protein</fullName>
    </submittedName>
</protein>
<dbReference type="Pfam" id="PF02704">
    <property type="entry name" value="GASA"/>
    <property type="match status" value="1"/>
</dbReference>
<feature type="chain" id="PRO_5042203123" evidence="2">
    <location>
        <begin position="21"/>
        <end position="110"/>
    </location>
</feature>
<proteinExistence type="inferred from homology"/>
<accession>A0AAD1Z7A8</accession>
<feature type="signal peptide" evidence="2">
    <location>
        <begin position="1"/>
        <end position="20"/>
    </location>
</feature>
<dbReference type="AlphaFoldDB" id="A0AAD1Z7A8"/>